<reference evidence="3" key="1">
    <citation type="journal article" date="2020" name="Stud. Mycol.">
        <title>101 Dothideomycetes genomes: a test case for predicting lifestyles and emergence of pathogens.</title>
        <authorList>
            <person name="Haridas S."/>
            <person name="Albert R."/>
            <person name="Binder M."/>
            <person name="Bloem J."/>
            <person name="Labutti K."/>
            <person name="Salamov A."/>
            <person name="Andreopoulos B."/>
            <person name="Baker S."/>
            <person name="Barry K."/>
            <person name="Bills G."/>
            <person name="Bluhm B."/>
            <person name="Cannon C."/>
            <person name="Castanera R."/>
            <person name="Culley D."/>
            <person name="Daum C."/>
            <person name="Ezra D."/>
            <person name="Gonzalez J."/>
            <person name="Henrissat B."/>
            <person name="Kuo A."/>
            <person name="Liang C."/>
            <person name="Lipzen A."/>
            <person name="Lutzoni F."/>
            <person name="Magnuson J."/>
            <person name="Mondo S."/>
            <person name="Nolan M."/>
            <person name="Ohm R."/>
            <person name="Pangilinan J."/>
            <person name="Park H.-J."/>
            <person name="Ramirez L."/>
            <person name="Alfaro M."/>
            <person name="Sun H."/>
            <person name="Tritt A."/>
            <person name="Yoshinaga Y."/>
            <person name="Zwiers L.-H."/>
            <person name="Turgeon B."/>
            <person name="Goodwin S."/>
            <person name="Spatafora J."/>
            <person name="Crous P."/>
            <person name="Grigoriev I."/>
        </authorList>
    </citation>
    <scope>NUCLEOTIDE SEQUENCE</scope>
    <source>
        <strain evidence="3">CBS 262.69</strain>
    </source>
</reference>
<feature type="compositionally biased region" description="Polar residues" evidence="1">
    <location>
        <begin position="128"/>
        <end position="146"/>
    </location>
</feature>
<feature type="domain" description="DUF1989" evidence="2">
    <location>
        <begin position="246"/>
        <end position="386"/>
    </location>
</feature>
<feature type="region of interest" description="Disordered" evidence="1">
    <location>
        <begin position="53"/>
        <end position="152"/>
    </location>
</feature>
<dbReference type="OrthoDB" id="504708at2759"/>
<evidence type="ECO:0000313" key="3">
    <source>
        <dbReference type="EMBL" id="KAF2397526.1"/>
    </source>
</evidence>
<evidence type="ECO:0000259" key="2">
    <source>
        <dbReference type="Pfam" id="PF09347"/>
    </source>
</evidence>
<feature type="region of interest" description="Disordered" evidence="1">
    <location>
        <begin position="414"/>
        <end position="542"/>
    </location>
</feature>
<dbReference type="Proteomes" id="UP000799640">
    <property type="component" value="Unassembled WGS sequence"/>
</dbReference>
<accession>A0A6G1HNT8</accession>
<dbReference type="EMBL" id="ML996703">
    <property type="protein sequence ID" value="KAF2397526.1"/>
    <property type="molecule type" value="Genomic_DNA"/>
</dbReference>
<evidence type="ECO:0000256" key="1">
    <source>
        <dbReference type="SAM" id="MobiDB-lite"/>
    </source>
</evidence>
<dbReference type="InterPro" id="IPR018959">
    <property type="entry name" value="DUF1989"/>
</dbReference>
<name>A0A6G1HNT8_9PEZI</name>
<feature type="compositionally biased region" description="Polar residues" evidence="1">
    <location>
        <begin position="427"/>
        <end position="437"/>
    </location>
</feature>
<protein>
    <recommendedName>
        <fullName evidence="2">DUF1989 domain-containing protein</fullName>
    </recommendedName>
</protein>
<keyword evidence="4" id="KW-1185">Reference proteome</keyword>
<dbReference type="PANTHER" id="PTHR31527">
    <property type="entry name" value="RE64534P"/>
    <property type="match status" value="1"/>
</dbReference>
<gene>
    <name evidence="3" type="ORF">EJ06DRAFT_153826</name>
</gene>
<sequence length="542" mass="58408">MATRKPALPAVGESQTIPARHGVATFVPRGHTVTVRNTYGSQVVDMWAFALHEPPRDEDIDEEGKEAKEEKDAQAAQGEELKSNPPIKKDKEEKKEEQKSEKEKTAEGEKRVAGDNKSDKEAEEAASRSWSSYMPTLPTPWSSQSQPKEEKAVKERNWGSYLPSGVGFSSYVPSKATLSAFAASRYRDPDKSYKEQLYDFSKTPVGAASLSGITAAASGGGYAGSIYAAYTTYSRMSDNGSSPGMEFLSMAHTRDALQRLIPGVGDTLVSNLRAPLLTLLEDTSPGTHDTLMAACDPQLYKELGLEDWEAHGSCAENLVLALKELNERNGLKGKNAVGSDVSVNSVPAPLHLFMSAPWTEEGDVELGKPQGKRGDYVKFRAERNTVLVMSACPQDMTGINGKRPMAANFVVEAPSEDDQKATEEVEASTQNSAQTAQGREAGKAKEGADGSDRSQSKPQTKQQQTSAALNTTGDASANRRDSVVSDRQETPATKPKAARTSQKPAKPQTDDIGTKRPSMVGDSILGNSSEHIDPTMLFTNNG</sequence>
<feature type="compositionally biased region" description="Basic and acidic residues" evidence="1">
    <location>
        <begin position="477"/>
        <end position="489"/>
    </location>
</feature>
<dbReference type="AlphaFoldDB" id="A0A6G1HNT8"/>
<feature type="compositionally biased region" description="Basic and acidic residues" evidence="1">
    <location>
        <begin position="440"/>
        <end position="455"/>
    </location>
</feature>
<proteinExistence type="predicted"/>
<feature type="compositionally biased region" description="Low complexity" evidence="1">
    <location>
        <begin position="456"/>
        <end position="466"/>
    </location>
</feature>
<dbReference type="Pfam" id="PF09347">
    <property type="entry name" value="DUF1989"/>
    <property type="match status" value="1"/>
</dbReference>
<feature type="compositionally biased region" description="Basic and acidic residues" evidence="1">
    <location>
        <begin position="65"/>
        <end position="126"/>
    </location>
</feature>
<dbReference type="PANTHER" id="PTHR31527:SF0">
    <property type="entry name" value="RE64534P"/>
    <property type="match status" value="1"/>
</dbReference>
<organism evidence="3 4">
    <name type="scientific">Trichodelitschia bisporula</name>
    <dbReference type="NCBI Taxonomy" id="703511"/>
    <lineage>
        <taxon>Eukaryota</taxon>
        <taxon>Fungi</taxon>
        <taxon>Dikarya</taxon>
        <taxon>Ascomycota</taxon>
        <taxon>Pezizomycotina</taxon>
        <taxon>Dothideomycetes</taxon>
        <taxon>Dothideomycetes incertae sedis</taxon>
        <taxon>Phaeotrichales</taxon>
        <taxon>Phaeotrichaceae</taxon>
        <taxon>Trichodelitschia</taxon>
    </lineage>
</organism>
<evidence type="ECO:0000313" key="4">
    <source>
        <dbReference type="Proteomes" id="UP000799640"/>
    </source>
</evidence>